<dbReference type="PANTHER" id="PTHR36444:SF2">
    <property type="entry name" value="TRANSCRIPTIONAL REGULATOR PROTEIN YOBU-RELATED"/>
    <property type="match status" value="1"/>
</dbReference>
<organism evidence="2 3">
    <name type="scientific">Brevibacillus halotolerans</name>
    <dbReference type="NCBI Taxonomy" id="1507437"/>
    <lineage>
        <taxon>Bacteria</taxon>
        <taxon>Bacillati</taxon>
        <taxon>Bacillota</taxon>
        <taxon>Bacilli</taxon>
        <taxon>Bacillales</taxon>
        <taxon>Paenibacillaceae</taxon>
        <taxon>Brevibacillus</taxon>
    </lineage>
</organism>
<dbReference type="Gene3D" id="3.20.80.10">
    <property type="entry name" value="Regulatory factor, effector binding domain"/>
    <property type="match status" value="1"/>
</dbReference>
<accession>A0ABT4HXB2</accession>
<evidence type="ECO:0000259" key="1">
    <source>
        <dbReference type="SMART" id="SM00871"/>
    </source>
</evidence>
<dbReference type="Pfam" id="PF14526">
    <property type="entry name" value="Cass2"/>
    <property type="match status" value="1"/>
</dbReference>
<dbReference type="SMART" id="SM00871">
    <property type="entry name" value="AraC_E_bind"/>
    <property type="match status" value="1"/>
</dbReference>
<reference evidence="2" key="1">
    <citation type="submission" date="2022-09" db="EMBL/GenBank/DDBJ databases">
        <title>Genome analysis and characterization of larvicidal activity of Brevibacillus strains.</title>
        <authorList>
            <person name="Patrusheva E.V."/>
            <person name="Izotova A.O."/>
            <person name="Toshchakov S.V."/>
            <person name="Sineoky S.P."/>
        </authorList>
    </citation>
    <scope>NUCLEOTIDE SEQUENCE</scope>
    <source>
        <strain evidence="2">VKPM_B-13244</strain>
    </source>
</reference>
<dbReference type="Proteomes" id="UP001067708">
    <property type="component" value="Unassembled WGS sequence"/>
</dbReference>
<proteinExistence type="predicted"/>
<dbReference type="Pfam" id="PF12674">
    <property type="entry name" value="Zn_ribbon_2"/>
    <property type="match status" value="1"/>
</dbReference>
<keyword evidence="3" id="KW-1185">Reference proteome</keyword>
<protein>
    <submittedName>
        <fullName evidence="2">Zinc ribbon domain-containing protein</fullName>
    </submittedName>
</protein>
<dbReference type="InterPro" id="IPR011256">
    <property type="entry name" value="Reg_factor_effector_dom_sf"/>
</dbReference>
<dbReference type="EMBL" id="JAPTNG010000008">
    <property type="protein sequence ID" value="MCZ0831429.1"/>
    <property type="molecule type" value="Genomic_DNA"/>
</dbReference>
<gene>
    <name evidence="2" type="ORF">O0535_11760</name>
</gene>
<comment type="caution">
    <text evidence="2">The sequence shown here is derived from an EMBL/GenBank/DDBJ whole genome shotgun (WGS) entry which is preliminary data.</text>
</comment>
<dbReference type="InterPro" id="IPR029441">
    <property type="entry name" value="Cass2"/>
</dbReference>
<dbReference type="InterPro" id="IPR010499">
    <property type="entry name" value="AraC_E-bd"/>
</dbReference>
<evidence type="ECO:0000313" key="2">
    <source>
        <dbReference type="EMBL" id="MCZ0831429.1"/>
    </source>
</evidence>
<feature type="domain" description="AraC effector-binding" evidence="1">
    <location>
        <begin position="122"/>
        <end position="282"/>
    </location>
</feature>
<dbReference type="PANTHER" id="PTHR36444">
    <property type="entry name" value="TRANSCRIPTIONAL REGULATOR PROTEIN YOBU-RELATED"/>
    <property type="match status" value="1"/>
</dbReference>
<sequence length="286" mass="31849">MIHGNLTESCQVLLLILLVNQEGVIEMTITFCQSCSMPLHEEVLGTEKDNSKSQEYCSYCYDQGAFTAPDCTMEQMIEICIPHMAGDGMSEQQARTMLTGLFPQLKRWAQENHTASSQQPLEEPRLVRLEEFTIAGISARTTNARELSGSGVISGLWNRYFSENIAKQLAQHSLSQKIYSVYAEYENGAIGEYTSLIGNRVADKSAIASPSITTITLPAAQYAVFTSRRGPLSEVVAEAWQFIWAWSMNSELSRTFTGDFEHYDERASNPNDAIVEIYVAVEAPSQ</sequence>
<dbReference type="SUPFAM" id="SSF55136">
    <property type="entry name" value="Probable bacterial effector-binding domain"/>
    <property type="match status" value="1"/>
</dbReference>
<dbReference type="InterPro" id="IPR025868">
    <property type="entry name" value="Zn_ribbon_dom_put"/>
</dbReference>
<name>A0ABT4HXB2_9BACL</name>
<evidence type="ECO:0000313" key="3">
    <source>
        <dbReference type="Proteomes" id="UP001067708"/>
    </source>
</evidence>
<dbReference type="InterPro" id="IPR053182">
    <property type="entry name" value="YobU-like_regulator"/>
</dbReference>